<accession>A0ABW3PJA1</accession>
<evidence type="ECO:0008006" key="3">
    <source>
        <dbReference type="Google" id="ProtNLM"/>
    </source>
</evidence>
<evidence type="ECO:0000313" key="2">
    <source>
        <dbReference type="Proteomes" id="UP001597156"/>
    </source>
</evidence>
<evidence type="ECO:0000313" key="1">
    <source>
        <dbReference type="EMBL" id="MFD1124028.1"/>
    </source>
</evidence>
<dbReference type="Proteomes" id="UP001597156">
    <property type="component" value="Unassembled WGS sequence"/>
</dbReference>
<dbReference type="RefSeq" id="WP_121977644.1">
    <property type="nucleotide sequence ID" value="NZ_JBHTLH010000005.1"/>
</dbReference>
<protein>
    <recommendedName>
        <fullName evidence="3">SLH domain-containing protein</fullName>
    </recommendedName>
</protein>
<dbReference type="EMBL" id="JBHTLH010000005">
    <property type="protein sequence ID" value="MFD1124028.1"/>
    <property type="molecule type" value="Genomic_DNA"/>
</dbReference>
<reference evidence="2" key="1">
    <citation type="journal article" date="2019" name="Int. J. Syst. Evol. Microbiol.">
        <title>The Global Catalogue of Microorganisms (GCM) 10K type strain sequencing project: providing services to taxonomists for standard genome sequencing and annotation.</title>
        <authorList>
            <consortium name="The Broad Institute Genomics Platform"/>
            <consortium name="The Broad Institute Genome Sequencing Center for Infectious Disease"/>
            <person name="Wu L."/>
            <person name="Ma J."/>
        </authorList>
    </citation>
    <scope>NUCLEOTIDE SEQUENCE [LARGE SCALE GENOMIC DNA]</scope>
    <source>
        <strain evidence="2">CCUG 71848</strain>
    </source>
</reference>
<organism evidence="1 2">
    <name type="scientific">Lentilactobacillus raoultii</name>
    <dbReference type="NCBI Taxonomy" id="1987503"/>
    <lineage>
        <taxon>Bacteria</taxon>
        <taxon>Bacillati</taxon>
        <taxon>Bacillota</taxon>
        <taxon>Bacilli</taxon>
        <taxon>Lactobacillales</taxon>
        <taxon>Lactobacillaceae</taxon>
        <taxon>Lentilactobacillus</taxon>
    </lineage>
</organism>
<proteinExistence type="predicted"/>
<name>A0ABW3PJA1_9LACO</name>
<sequence length="104" mass="12379">MAYYDPNESLWTPEEAYQYLSTHGIMTDATFSNLNDDSYTEKRMKPVYDYLEQHGMKVNNGGFFDESYGFGAVYFMYDEERYSLEKATDEVNQILKIWKKYNPE</sequence>
<comment type="caution">
    <text evidence="1">The sequence shown here is derived from an EMBL/GenBank/DDBJ whole genome shotgun (WGS) entry which is preliminary data.</text>
</comment>
<keyword evidence="2" id="KW-1185">Reference proteome</keyword>
<gene>
    <name evidence="1" type="ORF">ACFQ22_01440</name>
</gene>